<dbReference type="PaxDb" id="55529-EKX50104"/>
<evidence type="ECO:0000256" key="1">
    <source>
        <dbReference type="SAM" id="MobiDB-lite"/>
    </source>
</evidence>
<dbReference type="HOGENOM" id="CLU_935216_0_0_1"/>
<organism evidence="2">
    <name type="scientific">Guillardia theta (strain CCMP2712)</name>
    <name type="common">Cryptophyte</name>
    <dbReference type="NCBI Taxonomy" id="905079"/>
    <lineage>
        <taxon>Eukaryota</taxon>
        <taxon>Cryptophyceae</taxon>
        <taxon>Pyrenomonadales</taxon>
        <taxon>Geminigeraceae</taxon>
        <taxon>Guillardia</taxon>
    </lineage>
</organism>
<dbReference type="KEGG" id="gtt:GUITHDRAFT_135299"/>
<proteinExistence type="predicted"/>
<dbReference type="RefSeq" id="XP_005837084.1">
    <property type="nucleotide sequence ID" value="XM_005837027.1"/>
</dbReference>
<evidence type="ECO:0000313" key="3">
    <source>
        <dbReference type="EnsemblProtists" id="EKX50104"/>
    </source>
</evidence>
<reference evidence="4" key="2">
    <citation type="submission" date="2012-11" db="EMBL/GenBank/DDBJ databases">
        <authorList>
            <person name="Kuo A."/>
            <person name="Curtis B.A."/>
            <person name="Tanifuji G."/>
            <person name="Burki F."/>
            <person name="Gruber A."/>
            <person name="Irimia M."/>
            <person name="Maruyama S."/>
            <person name="Arias M.C."/>
            <person name="Ball S.G."/>
            <person name="Gile G.H."/>
            <person name="Hirakawa Y."/>
            <person name="Hopkins J.F."/>
            <person name="Rensing S.A."/>
            <person name="Schmutz J."/>
            <person name="Symeonidi A."/>
            <person name="Elias M."/>
            <person name="Eveleigh R.J."/>
            <person name="Herman E.K."/>
            <person name="Klute M.J."/>
            <person name="Nakayama T."/>
            <person name="Obornik M."/>
            <person name="Reyes-Prieto A."/>
            <person name="Armbrust E.V."/>
            <person name="Aves S.J."/>
            <person name="Beiko R.G."/>
            <person name="Coutinho P."/>
            <person name="Dacks J.B."/>
            <person name="Durnford D.G."/>
            <person name="Fast N.M."/>
            <person name="Green B.R."/>
            <person name="Grisdale C."/>
            <person name="Hempe F."/>
            <person name="Henrissat B."/>
            <person name="Hoppner M.P."/>
            <person name="Ishida K.-I."/>
            <person name="Kim E."/>
            <person name="Koreny L."/>
            <person name="Kroth P.G."/>
            <person name="Liu Y."/>
            <person name="Malik S.-B."/>
            <person name="Maier U.G."/>
            <person name="McRose D."/>
            <person name="Mock T."/>
            <person name="Neilson J.A."/>
            <person name="Onodera N.T."/>
            <person name="Poole A.M."/>
            <person name="Pritham E.J."/>
            <person name="Richards T.A."/>
            <person name="Rocap G."/>
            <person name="Roy S.W."/>
            <person name="Sarai C."/>
            <person name="Schaack S."/>
            <person name="Shirato S."/>
            <person name="Slamovits C.H."/>
            <person name="Spencer D.F."/>
            <person name="Suzuki S."/>
            <person name="Worden A.Z."/>
            <person name="Zauner S."/>
            <person name="Barry K."/>
            <person name="Bell C."/>
            <person name="Bharti A.K."/>
            <person name="Crow J.A."/>
            <person name="Grimwood J."/>
            <person name="Kramer R."/>
            <person name="Lindquist E."/>
            <person name="Lucas S."/>
            <person name="Salamov A."/>
            <person name="McFadden G.I."/>
            <person name="Lane C.E."/>
            <person name="Keeling P.J."/>
            <person name="Gray M.W."/>
            <person name="Grigoriev I.V."/>
            <person name="Archibald J.M."/>
        </authorList>
    </citation>
    <scope>NUCLEOTIDE SEQUENCE</scope>
    <source>
        <strain evidence="4">CCMP2712</strain>
    </source>
</reference>
<feature type="compositionally biased region" description="Polar residues" evidence="1">
    <location>
        <begin position="278"/>
        <end position="287"/>
    </location>
</feature>
<dbReference type="AlphaFoldDB" id="L1JP91"/>
<gene>
    <name evidence="2" type="ORF">GUITHDRAFT_135299</name>
</gene>
<dbReference type="GeneID" id="17306959"/>
<protein>
    <submittedName>
        <fullName evidence="2 3">Uncharacterized protein</fullName>
    </submittedName>
</protein>
<dbReference type="OrthoDB" id="10532570at2759"/>
<sequence length="298" mass="32811">MASLNPTAPVHNQRGGSIQATLVGLVDKRLMYEQLMHACRGIAGLTEQKLLHRESVYRAAPQGPSQGASTTRSSYQLRVPFPANLEKFLKSEDGKRPLPKPSIRRVVEVDVGHTCDEMLKLLGFETDFVFIRSGQQFFFGAQDRCSVMISELHKLQSSEANKTQTQQTPKLETDVQGNPVDNIFLVEAPPSLPCRFLVLTPSLDDTMPRSITLDVTTTMSPCFMSPPMPPPIPPPMPPDLPHSVEAAVREVLYLGEFAAAQFMSDPLAADKLSPFVTLNTPDDTQPQLPGMVGMPNRM</sequence>
<reference evidence="2 4" key="1">
    <citation type="journal article" date="2012" name="Nature">
        <title>Algal genomes reveal evolutionary mosaicism and the fate of nucleomorphs.</title>
        <authorList>
            <consortium name="DOE Joint Genome Institute"/>
            <person name="Curtis B.A."/>
            <person name="Tanifuji G."/>
            <person name="Burki F."/>
            <person name="Gruber A."/>
            <person name="Irimia M."/>
            <person name="Maruyama S."/>
            <person name="Arias M.C."/>
            <person name="Ball S.G."/>
            <person name="Gile G.H."/>
            <person name="Hirakawa Y."/>
            <person name="Hopkins J.F."/>
            <person name="Kuo A."/>
            <person name="Rensing S.A."/>
            <person name="Schmutz J."/>
            <person name="Symeonidi A."/>
            <person name="Elias M."/>
            <person name="Eveleigh R.J."/>
            <person name="Herman E.K."/>
            <person name="Klute M.J."/>
            <person name="Nakayama T."/>
            <person name="Obornik M."/>
            <person name="Reyes-Prieto A."/>
            <person name="Armbrust E.V."/>
            <person name="Aves S.J."/>
            <person name="Beiko R.G."/>
            <person name="Coutinho P."/>
            <person name="Dacks J.B."/>
            <person name="Durnford D.G."/>
            <person name="Fast N.M."/>
            <person name="Green B.R."/>
            <person name="Grisdale C.J."/>
            <person name="Hempel F."/>
            <person name="Henrissat B."/>
            <person name="Hoppner M.P."/>
            <person name="Ishida K."/>
            <person name="Kim E."/>
            <person name="Koreny L."/>
            <person name="Kroth P.G."/>
            <person name="Liu Y."/>
            <person name="Malik S.B."/>
            <person name="Maier U.G."/>
            <person name="McRose D."/>
            <person name="Mock T."/>
            <person name="Neilson J.A."/>
            <person name="Onodera N.T."/>
            <person name="Poole A.M."/>
            <person name="Pritham E.J."/>
            <person name="Richards T.A."/>
            <person name="Rocap G."/>
            <person name="Roy S.W."/>
            <person name="Sarai C."/>
            <person name="Schaack S."/>
            <person name="Shirato S."/>
            <person name="Slamovits C.H."/>
            <person name="Spencer D.F."/>
            <person name="Suzuki S."/>
            <person name="Worden A.Z."/>
            <person name="Zauner S."/>
            <person name="Barry K."/>
            <person name="Bell C."/>
            <person name="Bharti A.K."/>
            <person name="Crow J.A."/>
            <person name="Grimwood J."/>
            <person name="Kramer R."/>
            <person name="Lindquist E."/>
            <person name="Lucas S."/>
            <person name="Salamov A."/>
            <person name="McFadden G.I."/>
            <person name="Lane C.E."/>
            <person name="Keeling P.J."/>
            <person name="Gray M.W."/>
            <person name="Grigoriev I.V."/>
            <person name="Archibald J.M."/>
        </authorList>
    </citation>
    <scope>NUCLEOTIDE SEQUENCE</scope>
    <source>
        <strain evidence="2 4">CCMP2712</strain>
    </source>
</reference>
<dbReference type="EnsemblProtists" id="EKX50104">
    <property type="protein sequence ID" value="EKX50104"/>
    <property type="gene ID" value="GUITHDRAFT_135299"/>
</dbReference>
<name>L1JP91_GUITC</name>
<dbReference type="Proteomes" id="UP000011087">
    <property type="component" value="Unassembled WGS sequence"/>
</dbReference>
<accession>L1JP91</accession>
<evidence type="ECO:0000313" key="2">
    <source>
        <dbReference type="EMBL" id="EKX50104.1"/>
    </source>
</evidence>
<reference evidence="3" key="3">
    <citation type="submission" date="2015-06" db="UniProtKB">
        <authorList>
            <consortium name="EnsemblProtists"/>
        </authorList>
    </citation>
    <scope>IDENTIFICATION</scope>
</reference>
<dbReference type="EMBL" id="JH992979">
    <property type="protein sequence ID" value="EKX50104.1"/>
    <property type="molecule type" value="Genomic_DNA"/>
</dbReference>
<evidence type="ECO:0000313" key="4">
    <source>
        <dbReference type="Proteomes" id="UP000011087"/>
    </source>
</evidence>
<keyword evidence="4" id="KW-1185">Reference proteome</keyword>
<feature type="region of interest" description="Disordered" evidence="1">
    <location>
        <begin position="278"/>
        <end position="298"/>
    </location>
</feature>